<name>Q7UW57_RHOBA</name>
<dbReference type="AlphaFoldDB" id="Q7UW57"/>
<protein>
    <submittedName>
        <fullName evidence="2">Uncharacterized protein</fullName>
    </submittedName>
</protein>
<dbReference type="KEGG" id="rba:RB2255"/>
<dbReference type="EnsemblBacteria" id="CAD72512">
    <property type="protein sequence ID" value="CAD72512"/>
    <property type="gene ID" value="RB2255"/>
</dbReference>
<sequence length="628" mass="66350">MERDLHQTILTAPTSAMPCRSVPPHSPPSHLYKLRFRSELIIPRRRSLISGQNIIMKTLSPIRHCSSTAKRLALSVAIAGSVFATGLAPSLAHAKRVDSALTGGISILVHRFDEEAAPIDPAPVVVDEAKDKTETKTDEADKPTDAAATDQIQKTIVAIPGTHDSIPTVTVDLHPETVPAEVDQPAADGTEAVEDELQLAAADAEVAPAQPTSVRRTSSDFNEMLAAVAASTAAKIGIPLEQFLEPFAMIRTKAKLPPVAGELDPSIGAAVADDEALAQAVALNRWWLDESKPEVDSDKSVLQSQVVEKASKPTSTPHKFTIDVREELAALAAEEPFDVTQPAVILPFIAKHDFSAPATENSAEPATEPAVVEEEIDRLAGSSPVIVTLEEAYLPYDLNEGDIHQAQVVKSSPDCLLEEAVWQISKLADQAECFSPRELGGLLADVSRRRASIEADVLDVVAHDLASIVATPVPMMLVDGEPVPKPVADAEPDAVHSIDTMVVDGEVIPAPIPDAVPDELPNSAIIEIMLVDGDLVPAPTPDTAPDAPQAAPAIPTMLVDGDAIPAPTPDGIPNGLVSLDTATGIESIVAVDVVPESAYPKMNPGLDPATLDAETQLATRPEDESVQR</sequence>
<reference evidence="2 3" key="1">
    <citation type="journal article" date="2003" name="Proc. Natl. Acad. Sci. U.S.A.">
        <title>Complete genome sequence of the marine planctomycete Pirellula sp. strain 1.</title>
        <authorList>
            <person name="Gloeckner F.O."/>
            <person name="Kube M."/>
            <person name="Bauer M."/>
            <person name="Teeling H."/>
            <person name="Lombardot T."/>
            <person name="Ludwig W."/>
            <person name="Gade D."/>
            <person name="Beck A."/>
            <person name="Borzym K."/>
            <person name="Heitmann K."/>
            <person name="Rabus R."/>
            <person name="Schlesner H."/>
            <person name="Amann R."/>
            <person name="Reinhardt R."/>
        </authorList>
    </citation>
    <scope>NUCLEOTIDE SEQUENCE [LARGE SCALE GENOMIC DNA]</scope>
    <source>
        <strain evidence="3">DSM 10527 / NCIMB 13988 / SH1</strain>
    </source>
</reference>
<dbReference type="InParanoid" id="Q7UW57"/>
<evidence type="ECO:0000313" key="3">
    <source>
        <dbReference type="Proteomes" id="UP000001025"/>
    </source>
</evidence>
<organism evidence="2 3">
    <name type="scientific">Rhodopirellula baltica (strain DSM 10527 / NCIMB 13988 / SH1)</name>
    <dbReference type="NCBI Taxonomy" id="243090"/>
    <lineage>
        <taxon>Bacteria</taxon>
        <taxon>Pseudomonadati</taxon>
        <taxon>Planctomycetota</taxon>
        <taxon>Planctomycetia</taxon>
        <taxon>Pirellulales</taxon>
        <taxon>Pirellulaceae</taxon>
        <taxon>Rhodopirellula</taxon>
    </lineage>
</organism>
<dbReference type="EMBL" id="BX294136">
    <property type="protein sequence ID" value="CAD72512.1"/>
    <property type="molecule type" value="Genomic_DNA"/>
</dbReference>
<gene>
    <name evidence="2" type="ordered locus">RB2255</name>
</gene>
<accession>Q7UW57</accession>
<dbReference type="OrthoDB" id="239535at2"/>
<dbReference type="STRING" id="243090.RB2255"/>
<evidence type="ECO:0000256" key="1">
    <source>
        <dbReference type="SAM" id="MobiDB-lite"/>
    </source>
</evidence>
<feature type="region of interest" description="Disordered" evidence="1">
    <location>
        <begin position="601"/>
        <end position="628"/>
    </location>
</feature>
<proteinExistence type="predicted"/>
<keyword evidence="3" id="KW-1185">Reference proteome</keyword>
<dbReference type="HOGENOM" id="CLU_435375_0_0_0"/>
<dbReference type="Proteomes" id="UP000001025">
    <property type="component" value="Chromosome"/>
</dbReference>
<evidence type="ECO:0000313" key="2">
    <source>
        <dbReference type="EMBL" id="CAD72512.1"/>
    </source>
</evidence>
<dbReference type="PATRIC" id="fig|243090.15.peg.1031"/>